<sequence>MSTCEWPGVDPELVDRKSRNAFRLRSLLITLRDDFDGLILDTEELKNFRVKITRLDPHAQENGVAGQQQFFTPQPLESYQNLAQPEYKVRSWDYSDIWDSYDAALGLDLDRRNHLFRTEIPAEKRKPETGLWMADGHAFFDTWHDYKHLSMGGVVSRHPQPYWKMQSILFTDPEKKSHPHALISVCHKFRPNENSDNTVVRGEILAALNVMHWRIHMTVFGHDELFPILILSYWGRSARIVQAHFDGVYFHMALSPFLDFDASNNQEYWDLLARWSLCMPVGDTKVPTNSPVIGTLPALRATPSTRWISEGDTKIPKEWPL</sequence>
<comment type="caution">
    <text evidence="1">The sequence shown here is derived from an EMBL/GenBank/DDBJ whole genome shotgun (WGS) entry which is preliminary data.</text>
</comment>
<dbReference type="EMBL" id="LDEV01002239">
    <property type="protein sequence ID" value="KLJ09857.1"/>
    <property type="molecule type" value="Genomic_DNA"/>
</dbReference>
<organism evidence="1 2">
    <name type="scientific">Blastomyces silverae</name>
    <dbReference type="NCBI Taxonomy" id="2060906"/>
    <lineage>
        <taxon>Eukaryota</taxon>
        <taxon>Fungi</taxon>
        <taxon>Dikarya</taxon>
        <taxon>Ascomycota</taxon>
        <taxon>Pezizomycotina</taxon>
        <taxon>Eurotiomycetes</taxon>
        <taxon>Eurotiomycetidae</taxon>
        <taxon>Onygenales</taxon>
        <taxon>Ajellomycetaceae</taxon>
        <taxon>Blastomyces</taxon>
    </lineage>
</organism>
<name>A0A0H1BFS1_9EURO</name>
<keyword evidence="2" id="KW-1185">Reference proteome</keyword>
<dbReference type="AlphaFoldDB" id="A0A0H1BFS1"/>
<accession>A0A0H1BFS1</accession>
<protein>
    <submittedName>
        <fullName evidence="1">Uncharacterized protein</fullName>
    </submittedName>
</protein>
<dbReference type="OrthoDB" id="4206905at2759"/>
<evidence type="ECO:0000313" key="2">
    <source>
        <dbReference type="Proteomes" id="UP000053573"/>
    </source>
</evidence>
<gene>
    <name evidence="1" type="ORF">EMPG_14728</name>
</gene>
<reference evidence="2" key="1">
    <citation type="journal article" date="2015" name="PLoS Genet.">
        <title>The dynamic genome and transcriptome of the human fungal pathogen Blastomyces and close relative Emmonsia.</title>
        <authorList>
            <person name="Munoz J.F."/>
            <person name="Gauthier G.M."/>
            <person name="Desjardins C.A."/>
            <person name="Gallo J.E."/>
            <person name="Holder J."/>
            <person name="Sullivan T.D."/>
            <person name="Marty A.J."/>
            <person name="Carmen J.C."/>
            <person name="Chen Z."/>
            <person name="Ding L."/>
            <person name="Gujja S."/>
            <person name="Magrini V."/>
            <person name="Misas E."/>
            <person name="Mitreva M."/>
            <person name="Priest M."/>
            <person name="Saif S."/>
            <person name="Whiston E.A."/>
            <person name="Young S."/>
            <person name="Zeng Q."/>
            <person name="Goldman W.E."/>
            <person name="Mardis E.R."/>
            <person name="Taylor J.W."/>
            <person name="McEwen J.G."/>
            <person name="Clay O.K."/>
            <person name="Klein B.S."/>
            <person name="Cuomo C.A."/>
        </authorList>
    </citation>
    <scope>NUCLEOTIDE SEQUENCE [LARGE SCALE GENOMIC DNA]</scope>
    <source>
        <strain evidence="2">UAMH 139</strain>
    </source>
</reference>
<dbReference type="STRING" id="2060906.A0A0H1BFS1"/>
<proteinExistence type="predicted"/>
<evidence type="ECO:0000313" key="1">
    <source>
        <dbReference type="EMBL" id="KLJ09857.1"/>
    </source>
</evidence>
<dbReference type="Proteomes" id="UP000053573">
    <property type="component" value="Unassembled WGS sequence"/>
</dbReference>